<dbReference type="OMA" id="FYRAMAR"/>
<comment type="function">
    <text evidence="4">Component of the Mediator complex, a coactivator involved in the regulated transcription of nearly all RNA polymerase II-dependent genes. Mediator functions as a bridge to convey information from gene-specific regulatory proteins to the basal RNA polymerase II transcription machinery. Mediator is recruited to promoters by direct interactions with regulatory proteins and serves as a scaffold for the assembly of a functional preinitiation complex with RNA polymerase II and the general transcription factors.</text>
</comment>
<comment type="subcellular location">
    <subcellularLocation>
        <location evidence="1 4">Nucleus</location>
    </subcellularLocation>
</comment>
<sequence length="208" mass="24251">LYFWQPNVGATLTTQIFNLLCKCIEDANGIKECRLKANIVQYRPILKEENQRVDCVREFLGISFEEQPDKHFFVIRSHHLVMESDSSLPSIFDKLQSYRKAITLNFEGFQYKFADFQLKVFKVSQSESLKAVVMEVEYLPVSSLEKTRALMDEFFELWQELLSSKALSGQIFNIDPNFAEYRLSDHYSWQHTAVLYSSAMAQAMSTRN</sequence>
<evidence type="ECO:0000256" key="4">
    <source>
        <dbReference type="RuleBase" id="RU364152"/>
    </source>
</evidence>
<feature type="non-terminal residue" evidence="5">
    <location>
        <position position="208"/>
    </location>
</feature>
<dbReference type="GO" id="GO:0006357">
    <property type="term" value="P:regulation of transcription by RNA polymerase II"/>
    <property type="evidence" value="ECO:0007669"/>
    <property type="project" value="InterPro"/>
</dbReference>
<keyword evidence="4" id="KW-0805">Transcription regulation</keyword>
<accession>A0AA38LDD7</accession>
<dbReference type="GO" id="GO:0003713">
    <property type="term" value="F:transcription coactivator activity"/>
    <property type="evidence" value="ECO:0007669"/>
    <property type="project" value="TreeGrafter"/>
</dbReference>
<dbReference type="Pfam" id="PF08612">
    <property type="entry name" value="Med20"/>
    <property type="match status" value="1"/>
</dbReference>
<dbReference type="Proteomes" id="UP000824469">
    <property type="component" value="Unassembled WGS sequence"/>
</dbReference>
<dbReference type="AlphaFoldDB" id="A0AA38LDD7"/>
<name>A0AA38LDD7_TAXCH</name>
<dbReference type="GO" id="GO:0016592">
    <property type="term" value="C:mediator complex"/>
    <property type="evidence" value="ECO:0007669"/>
    <property type="project" value="InterPro"/>
</dbReference>
<dbReference type="EMBL" id="JAHRHJ020000003">
    <property type="protein sequence ID" value="KAH9321078.1"/>
    <property type="molecule type" value="Genomic_DNA"/>
</dbReference>
<evidence type="ECO:0000256" key="1">
    <source>
        <dbReference type="ARBA" id="ARBA00004123"/>
    </source>
</evidence>
<reference evidence="5 6" key="1">
    <citation type="journal article" date="2021" name="Nat. Plants">
        <title>The Taxus genome provides insights into paclitaxel biosynthesis.</title>
        <authorList>
            <person name="Xiong X."/>
            <person name="Gou J."/>
            <person name="Liao Q."/>
            <person name="Li Y."/>
            <person name="Zhou Q."/>
            <person name="Bi G."/>
            <person name="Li C."/>
            <person name="Du R."/>
            <person name="Wang X."/>
            <person name="Sun T."/>
            <person name="Guo L."/>
            <person name="Liang H."/>
            <person name="Lu P."/>
            <person name="Wu Y."/>
            <person name="Zhang Z."/>
            <person name="Ro D.K."/>
            <person name="Shang Y."/>
            <person name="Huang S."/>
            <person name="Yan J."/>
        </authorList>
    </citation>
    <scope>NUCLEOTIDE SEQUENCE [LARGE SCALE GENOMIC DNA]</scope>
    <source>
        <strain evidence="5">Ta-2019</strain>
    </source>
</reference>
<dbReference type="PANTHER" id="PTHR12465">
    <property type="entry name" value="UBIQUITIN SPECIFIC PROTEASE HOMOLOG 49"/>
    <property type="match status" value="1"/>
</dbReference>
<protein>
    <recommendedName>
        <fullName evidence="4">Mediator of RNA polymerase II transcription subunit 20</fullName>
    </recommendedName>
    <alternativeName>
        <fullName evidence="4">Mediator complex subunit 20</fullName>
    </alternativeName>
</protein>
<proteinExistence type="inferred from homology"/>
<evidence type="ECO:0000313" key="6">
    <source>
        <dbReference type="Proteomes" id="UP000824469"/>
    </source>
</evidence>
<comment type="similarity">
    <text evidence="2 4">Belongs to the Mediator complex subunit 20 family.</text>
</comment>
<evidence type="ECO:0000256" key="3">
    <source>
        <dbReference type="ARBA" id="ARBA00023242"/>
    </source>
</evidence>
<comment type="subunit">
    <text evidence="4">Component of the Mediator complex.</text>
</comment>
<gene>
    <name evidence="4" type="primary">MED20</name>
    <name evidence="5" type="ORF">KI387_015717</name>
</gene>
<dbReference type="PANTHER" id="PTHR12465:SF0">
    <property type="entry name" value="MEDIATOR OF RNA POLYMERASE II TRANSCRIPTION SUBUNIT 20"/>
    <property type="match status" value="1"/>
</dbReference>
<keyword evidence="4" id="KW-0804">Transcription</keyword>
<dbReference type="InterPro" id="IPR013921">
    <property type="entry name" value="Mediator_Med20"/>
</dbReference>
<evidence type="ECO:0000256" key="2">
    <source>
        <dbReference type="ARBA" id="ARBA00010743"/>
    </source>
</evidence>
<comment type="caution">
    <text evidence="5">The sequence shown here is derived from an EMBL/GenBank/DDBJ whole genome shotgun (WGS) entry which is preliminary data.</text>
</comment>
<keyword evidence="4" id="KW-0010">Activator</keyword>
<keyword evidence="3 4" id="KW-0539">Nucleus</keyword>
<evidence type="ECO:0000313" key="5">
    <source>
        <dbReference type="EMBL" id="KAH9321078.1"/>
    </source>
</evidence>
<organism evidence="5 6">
    <name type="scientific">Taxus chinensis</name>
    <name type="common">Chinese yew</name>
    <name type="synonym">Taxus wallichiana var. chinensis</name>
    <dbReference type="NCBI Taxonomy" id="29808"/>
    <lineage>
        <taxon>Eukaryota</taxon>
        <taxon>Viridiplantae</taxon>
        <taxon>Streptophyta</taxon>
        <taxon>Embryophyta</taxon>
        <taxon>Tracheophyta</taxon>
        <taxon>Spermatophyta</taxon>
        <taxon>Pinopsida</taxon>
        <taxon>Pinidae</taxon>
        <taxon>Conifers II</taxon>
        <taxon>Cupressales</taxon>
        <taxon>Taxaceae</taxon>
        <taxon>Taxus</taxon>
    </lineage>
</organism>
<keyword evidence="6" id="KW-1185">Reference proteome</keyword>